<feature type="compositionally biased region" description="Basic and acidic residues" evidence="1">
    <location>
        <begin position="151"/>
        <end position="169"/>
    </location>
</feature>
<accession>A0AAV7QYM2</accession>
<gene>
    <name evidence="2" type="ORF">NDU88_010396</name>
</gene>
<feature type="compositionally biased region" description="Basic and acidic residues" evidence="1">
    <location>
        <begin position="133"/>
        <end position="144"/>
    </location>
</feature>
<organism evidence="2 3">
    <name type="scientific">Pleurodeles waltl</name>
    <name type="common">Iberian ribbed newt</name>
    <dbReference type="NCBI Taxonomy" id="8319"/>
    <lineage>
        <taxon>Eukaryota</taxon>
        <taxon>Metazoa</taxon>
        <taxon>Chordata</taxon>
        <taxon>Craniata</taxon>
        <taxon>Vertebrata</taxon>
        <taxon>Euteleostomi</taxon>
        <taxon>Amphibia</taxon>
        <taxon>Batrachia</taxon>
        <taxon>Caudata</taxon>
        <taxon>Salamandroidea</taxon>
        <taxon>Salamandridae</taxon>
        <taxon>Pleurodelinae</taxon>
        <taxon>Pleurodeles</taxon>
    </lineage>
</organism>
<feature type="region of interest" description="Disordered" evidence="1">
    <location>
        <begin position="132"/>
        <end position="261"/>
    </location>
</feature>
<evidence type="ECO:0000313" key="3">
    <source>
        <dbReference type="Proteomes" id="UP001066276"/>
    </source>
</evidence>
<feature type="region of interest" description="Disordered" evidence="1">
    <location>
        <begin position="38"/>
        <end position="106"/>
    </location>
</feature>
<dbReference type="Proteomes" id="UP001066276">
    <property type="component" value="Chromosome 6"/>
</dbReference>
<reference evidence="2" key="1">
    <citation type="journal article" date="2022" name="bioRxiv">
        <title>Sequencing and chromosome-scale assembly of the giantPleurodeles waltlgenome.</title>
        <authorList>
            <person name="Brown T."/>
            <person name="Elewa A."/>
            <person name="Iarovenko S."/>
            <person name="Subramanian E."/>
            <person name="Araus A.J."/>
            <person name="Petzold A."/>
            <person name="Susuki M."/>
            <person name="Suzuki K.-i.T."/>
            <person name="Hayashi T."/>
            <person name="Toyoda A."/>
            <person name="Oliveira C."/>
            <person name="Osipova E."/>
            <person name="Leigh N.D."/>
            <person name="Simon A."/>
            <person name="Yun M.H."/>
        </authorList>
    </citation>
    <scope>NUCLEOTIDE SEQUENCE</scope>
    <source>
        <strain evidence="2">20211129_DDA</strain>
        <tissue evidence="2">Liver</tissue>
    </source>
</reference>
<evidence type="ECO:0000313" key="2">
    <source>
        <dbReference type="EMBL" id="KAJ1144094.1"/>
    </source>
</evidence>
<dbReference type="EMBL" id="JANPWB010000010">
    <property type="protein sequence ID" value="KAJ1144094.1"/>
    <property type="molecule type" value="Genomic_DNA"/>
</dbReference>
<sequence length="261" mass="28058">MENGPMVELDIEEILKAAREVATTRSKDWILKHIKGIGTEGGMAQDERNDNAAGGSAPEGEEPQAEAKKQQHNTSRSTKKGDKREAADHSEAATPGPSKRAKANNGEQISMIVQECLKSMAPLLFVKAGGAPEAKELGDTEGRIDPGPSIEKGRGSRAPRSDTARERTPSPDSGEEETAPLNPTAKPTQAWDTDRSTRRRRSPSAGGRAPETYKRGTPGETLHGSKGARASKPDPSSGKRKDMMQRVHRHLHAARNPSRGP</sequence>
<comment type="caution">
    <text evidence="2">The sequence shown here is derived from an EMBL/GenBank/DDBJ whole genome shotgun (WGS) entry which is preliminary data.</text>
</comment>
<name>A0AAV7QYM2_PLEWA</name>
<feature type="compositionally biased region" description="Basic and acidic residues" evidence="1">
    <location>
        <begin position="79"/>
        <end position="91"/>
    </location>
</feature>
<protein>
    <submittedName>
        <fullName evidence="2">Uncharacterized protein</fullName>
    </submittedName>
</protein>
<proteinExistence type="predicted"/>
<evidence type="ECO:0000256" key="1">
    <source>
        <dbReference type="SAM" id="MobiDB-lite"/>
    </source>
</evidence>
<keyword evidence="3" id="KW-1185">Reference proteome</keyword>
<dbReference type="AlphaFoldDB" id="A0AAV7QYM2"/>